<dbReference type="InterPro" id="IPR011009">
    <property type="entry name" value="Kinase-like_dom_sf"/>
</dbReference>
<dbReference type="PANTHER" id="PTHR10566">
    <property type="entry name" value="CHAPERONE-ACTIVITY OF BC1 COMPLEX CABC1 -RELATED"/>
    <property type="match status" value="1"/>
</dbReference>
<dbReference type="PANTHER" id="PTHR10566:SF113">
    <property type="entry name" value="PROTEIN ACTIVITY OF BC1 COMPLEX KINASE 7, CHLOROPLASTIC"/>
    <property type="match status" value="1"/>
</dbReference>
<dbReference type="InterPro" id="IPR023393">
    <property type="entry name" value="START-like_dom_sf"/>
</dbReference>
<sequence>MKWQTKAWGKVSNLMRLLTIVRILLREALSLRRFVYLNEKVRRTYKAVPKRFVDSLIRLGPAFVKLGQVLSTRPDLLPTEYIHELKVLHENVPPFAFAEVERILEEEFHKEVGDIFASFEEDSVASASLSQVHLAQLLDGTRVAVKVQRPEIHKQIEGDLRILYWLIRACSLLFRETAANLNLPEVFEEFERYTLQELDFFHEGRILERFRENFRDWPNIHFPAVYWDYTTSRVLTMEAVSGLRLHDVPRVMDFHTRRILNERIVELEMKMFISDGFFHADLHPGNIFFSEDGTIRIIDVGMYGELTPELRDRFVLYWLPIVRKQKDRAFHHITQIAHRTKHADEEAYYRKFSELLDKFYASSISERSLTKTFLEVLIAGAGHGFKFPSELLLQAKALTTAEALAFVLFPGFRFAEDARPIIIKEVANRAAMKQVERRLERTFPEWLLLGELPPGSPVQEDNDSFRELWKEVAKVWAKECDDRPKNGREIKHGEYAVEINEDIEPVFNFVTRLAQYAHWHPTYTKRSRVIHVDGEYVFLTPEVVGSVFQIDEIVDGVRVRSNGEIVAFERNKHFKWRSPVSFFPSLYLGTCFTLSRLAENRTLLHEYFYYIDDPLADFFLQRELLASEDALDFHIEEELLGVKAIIEGKRYNPEDIEFLWNNVVCVTRIFPEKSAYQRQLKALSQTRSATDNSFRPGM</sequence>
<dbReference type="InterPro" id="IPR004147">
    <property type="entry name" value="ABC1_dom"/>
</dbReference>
<dbReference type="SUPFAM" id="SSF55961">
    <property type="entry name" value="Bet v1-like"/>
    <property type="match status" value="1"/>
</dbReference>
<gene>
    <name evidence="3" type="ORF">C4532_10270</name>
</gene>
<dbReference type="GO" id="GO:0004672">
    <property type="term" value="F:protein kinase activity"/>
    <property type="evidence" value="ECO:0007669"/>
    <property type="project" value="InterPro"/>
</dbReference>
<organism evidence="3 4">
    <name type="scientific">Candidatus Abyssobacteria bacterium SURF_17</name>
    <dbReference type="NCBI Taxonomy" id="2093361"/>
    <lineage>
        <taxon>Bacteria</taxon>
        <taxon>Pseudomonadati</taxon>
        <taxon>Candidatus Hydrogenedentota</taxon>
        <taxon>Candidatus Abyssobacteria</taxon>
    </lineage>
</organism>
<feature type="domain" description="Protein kinase" evidence="2">
    <location>
        <begin position="118"/>
        <end position="447"/>
    </location>
</feature>
<dbReference type="CDD" id="cd05121">
    <property type="entry name" value="ABC1_ADCK3-like"/>
    <property type="match status" value="1"/>
</dbReference>
<dbReference type="Gene3D" id="1.10.510.10">
    <property type="entry name" value="Transferase(Phosphotransferase) domain 1"/>
    <property type="match status" value="1"/>
</dbReference>
<protein>
    <recommendedName>
        <fullName evidence="2">Protein kinase domain-containing protein</fullName>
    </recommendedName>
</protein>
<dbReference type="InterPro" id="IPR000719">
    <property type="entry name" value="Prot_kinase_dom"/>
</dbReference>
<dbReference type="CDD" id="cd07812">
    <property type="entry name" value="SRPBCC"/>
    <property type="match status" value="1"/>
</dbReference>
<name>A0A419EXV1_9BACT</name>
<proteinExistence type="inferred from homology"/>
<dbReference type="PROSITE" id="PS50011">
    <property type="entry name" value="PROTEIN_KINASE_DOM"/>
    <property type="match status" value="1"/>
</dbReference>
<comment type="similarity">
    <text evidence="1">Belongs to the protein kinase superfamily. ADCK protein kinase family.</text>
</comment>
<evidence type="ECO:0000313" key="4">
    <source>
        <dbReference type="Proteomes" id="UP000285961"/>
    </source>
</evidence>
<evidence type="ECO:0000259" key="2">
    <source>
        <dbReference type="PROSITE" id="PS50011"/>
    </source>
</evidence>
<dbReference type="Proteomes" id="UP000285961">
    <property type="component" value="Unassembled WGS sequence"/>
</dbReference>
<reference evidence="3 4" key="1">
    <citation type="journal article" date="2017" name="ISME J.">
        <title>Energy and carbon metabolisms in a deep terrestrial subsurface fluid microbial community.</title>
        <authorList>
            <person name="Momper L."/>
            <person name="Jungbluth S.P."/>
            <person name="Lee M.D."/>
            <person name="Amend J.P."/>
        </authorList>
    </citation>
    <scope>NUCLEOTIDE SEQUENCE [LARGE SCALE GENOMIC DNA]</scope>
    <source>
        <strain evidence="3">SURF_17</strain>
    </source>
</reference>
<evidence type="ECO:0000313" key="3">
    <source>
        <dbReference type="EMBL" id="RJP69910.1"/>
    </source>
</evidence>
<dbReference type="InterPro" id="IPR050154">
    <property type="entry name" value="UbiB_kinase"/>
</dbReference>
<accession>A0A419EXV1</accession>
<dbReference type="Gene3D" id="3.30.530.20">
    <property type="match status" value="1"/>
</dbReference>
<evidence type="ECO:0000256" key="1">
    <source>
        <dbReference type="ARBA" id="ARBA00009670"/>
    </source>
</evidence>
<comment type="caution">
    <text evidence="3">The sequence shown here is derived from an EMBL/GenBank/DDBJ whole genome shotgun (WGS) entry which is preliminary data.</text>
</comment>
<dbReference type="EMBL" id="QZKI01000077">
    <property type="protein sequence ID" value="RJP69910.1"/>
    <property type="molecule type" value="Genomic_DNA"/>
</dbReference>
<dbReference type="AlphaFoldDB" id="A0A419EXV1"/>
<dbReference type="Pfam" id="PF03109">
    <property type="entry name" value="ABC1"/>
    <property type="match status" value="1"/>
</dbReference>
<dbReference type="SUPFAM" id="SSF56112">
    <property type="entry name" value="Protein kinase-like (PK-like)"/>
    <property type="match status" value="1"/>
</dbReference>
<dbReference type="GO" id="GO:0005524">
    <property type="term" value="F:ATP binding"/>
    <property type="evidence" value="ECO:0007669"/>
    <property type="project" value="InterPro"/>
</dbReference>